<dbReference type="Pfam" id="PF00133">
    <property type="entry name" value="tRNA-synt_1"/>
    <property type="match status" value="1"/>
</dbReference>
<keyword evidence="7 12" id="KW-0648">Protein biosynthesis</keyword>
<keyword evidence="9 12" id="KW-0030">Aminoacyl-tRNA synthetase</keyword>
<dbReference type="InterPro" id="IPR010978">
    <property type="entry name" value="tRNA-bd_arm"/>
</dbReference>
<dbReference type="GO" id="GO:0004832">
    <property type="term" value="F:valine-tRNA ligase activity"/>
    <property type="evidence" value="ECO:0007669"/>
    <property type="project" value="UniProtKB-UniRule"/>
</dbReference>
<comment type="domain">
    <text evidence="12">The C-terminal coiled-coil domain is crucial for aminoacylation activity.</text>
</comment>
<reference evidence="16 17" key="1">
    <citation type="submission" date="2019-02" db="EMBL/GenBank/DDBJ databases">
        <title>Prokaryotic population dynamics and viral predation in marine succession experiment using metagenomics: the confinement effect.</title>
        <authorList>
            <person name="Haro-Moreno J.M."/>
            <person name="Rodriguez-Valera F."/>
            <person name="Lopez-Perez M."/>
        </authorList>
    </citation>
    <scope>NUCLEOTIDE SEQUENCE [LARGE SCALE GENOMIC DNA]</scope>
    <source>
        <strain evidence="16">MED-G157</strain>
    </source>
</reference>
<feature type="domain" description="Aminoacyl-tRNA synthetase class Ia" evidence="13">
    <location>
        <begin position="12"/>
        <end position="598"/>
    </location>
</feature>
<feature type="binding site" evidence="12">
    <location>
        <position position="525"/>
    </location>
    <ligand>
        <name>ATP</name>
        <dbReference type="ChEBI" id="CHEBI:30616"/>
    </ligand>
</feature>
<dbReference type="SUPFAM" id="SSF52374">
    <property type="entry name" value="Nucleotidylyl transferase"/>
    <property type="match status" value="1"/>
</dbReference>
<comment type="subunit">
    <text evidence="2 12">Monomer.</text>
</comment>
<dbReference type="Pfam" id="PF10458">
    <property type="entry name" value="Val_tRNA-synt_C"/>
    <property type="match status" value="1"/>
</dbReference>
<comment type="domain">
    <text evidence="12">ValRS has two distinct active sites: one for aminoacylation and one for editing. The misactivated threonine is translocated from the active site to the editing site.</text>
</comment>
<dbReference type="FunFam" id="1.10.287.380:FF:000001">
    <property type="entry name" value="Valine--tRNA ligase"/>
    <property type="match status" value="1"/>
</dbReference>
<evidence type="ECO:0000256" key="11">
    <source>
        <dbReference type="ARBA" id="ARBA00060830"/>
    </source>
</evidence>
<evidence type="ECO:0000259" key="13">
    <source>
        <dbReference type="Pfam" id="PF00133"/>
    </source>
</evidence>
<comment type="catalytic activity">
    <reaction evidence="10 12">
        <text>tRNA(Val) + L-valine + ATP = L-valyl-tRNA(Val) + AMP + diphosphate</text>
        <dbReference type="Rhea" id="RHEA:10704"/>
        <dbReference type="Rhea" id="RHEA-COMP:9672"/>
        <dbReference type="Rhea" id="RHEA-COMP:9708"/>
        <dbReference type="ChEBI" id="CHEBI:30616"/>
        <dbReference type="ChEBI" id="CHEBI:33019"/>
        <dbReference type="ChEBI" id="CHEBI:57762"/>
        <dbReference type="ChEBI" id="CHEBI:78442"/>
        <dbReference type="ChEBI" id="CHEBI:78537"/>
        <dbReference type="ChEBI" id="CHEBI:456215"/>
        <dbReference type="EC" id="6.1.1.9"/>
    </reaction>
</comment>
<dbReference type="SUPFAM" id="SSF46589">
    <property type="entry name" value="tRNA-binding arm"/>
    <property type="match status" value="1"/>
</dbReference>
<keyword evidence="5 12" id="KW-0547">Nucleotide-binding</keyword>
<dbReference type="Gene3D" id="1.10.287.380">
    <property type="entry name" value="Valyl-tRNA synthetase, C-terminal domain"/>
    <property type="match status" value="1"/>
</dbReference>
<dbReference type="CDD" id="cd07962">
    <property type="entry name" value="Anticodon_Ia_Val"/>
    <property type="match status" value="1"/>
</dbReference>
<dbReference type="NCBIfam" id="TIGR00422">
    <property type="entry name" value="valS"/>
    <property type="match status" value="1"/>
</dbReference>
<dbReference type="GO" id="GO:0006438">
    <property type="term" value="P:valyl-tRNA aminoacylation"/>
    <property type="evidence" value="ECO:0007669"/>
    <property type="project" value="UniProtKB-UniRule"/>
</dbReference>
<name>A0A520S1G8_9GAMM</name>
<evidence type="ECO:0000256" key="5">
    <source>
        <dbReference type="ARBA" id="ARBA00022741"/>
    </source>
</evidence>
<comment type="subcellular location">
    <subcellularLocation>
        <location evidence="1 12">Cytoplasm</location>
    </subcellularLocation>
</comment>
<dbReference type="SUPFAM" id="SSF50677">
    <property type="entry name" value="ValRS/IleRS/LeuRS editing domain"/>
    <property type="match status" value="1"/>
</dbReference>
<feature type="short sequence motif" description="'HIGH' region" evidence="12">
    <location>
        <begin position="39"/>
        <end position="49"/>
    </location>
</feature>
<evidence type="ECO:0000259" key="14">
    <source>
        <dbReference type="Pfam" id="PF08264"/>
    </source>
</evidence>
<dbReference type="Gene3D" id="1.10.730.10">
    <property type="entry name" value="Isoleucyl-tRNA Synthetase, Domain 1"/>
    <property type="match status" value="1"/>
</dbReference>
<dbReference type="FunFam" id="1.10.730.10:FF:000009">
    <property type="entry name" value="Valine--tRNA ligase, mitochondrial"/>
    <property type="match status" value="1"/>
</dbReference>
<sequence length="919" mass="106165">MDKYQPKNFEEKWYQRWEQANRFAPSGDGTPFSIAIPPPNVTGTLHMGHAFQHSLVDSLIRYRRMKGNNTLWQMGTDHAGIATQLIVTEQLAAEKIKPSDLGREKFVGKIWEWKEKSGNTISEQLRRLGASLNWETERFTLDEGLSRAVLEVFVSLYEEGLIYRGKRLVNWDPVLKTSISDLEVASDEEEGHLWHLRYPLADNPKEFVVVATTRPETMLGDTAIAVHPEDPRYKALVGKSILLPLTERTIPIISDSYVDQEFGSGCVKITPAHDFNDYDMGKRHGLEIINIFNEDASINEQAPKKYWGLDRYEAREIILKDLEDMGMIEKVEAHMLSVPRGERSGVIIEPYLSNQWFVKTKPLAEPAIKKVEEGEIEFIPKNYENTFFVWMRDIQDWCISRQQWWGHRIPAWYDNEGKVYVGRDEEEVRHNNHLKDDFFLSQDEDVLDTWFSSSLWTFSTLGWPDRTIELKTFHPTDVMVTGHDIISFWVSRMIMMALKFVEEVPFKKVYVTGMVTDANGQKQSKSKGNGLDPLDIIDGISLDDLIVKRTTNLLQPKMAERIAQNTKREFPNGIQTYGTDALRFTFYSIATRSRTIRFDMNRVEGYQHFCNKLWNAANFVFINTIEGEIGNGVSNNDVIDKWIVSELNHTIQLVDQAMDRYRFDLAAKAIYEFVWDELCDWYLELVKPILNNPEIDNQLVQTKRFTLITVLEQTLRLAHPFLPFVTEELWQKLPGKIRGEGKTIMSQPYPSLNQTLIDPSAKLDITWIKEVVTGTRNIRGEMDIPHSTPIPIIFANGSDMDKSRLYEFQSLLEYLIKPKEIQWSESTDKQPPSSTHLVGEMQLLVPLKGLINKELEIIRLDKEIERKINDKSRTAKKLGNNNFISKAPLEVVNKEREKLIEIDSALTKLKEQRLKIASL</sequence>
<organism evidence="16 17">
    <name type="scientific">OM182 bacterium</name>
    <dbReference type="NCBI Taxonomy" id="2510334"/>
    <lineage>
        <taxon>Bacteria</taxon>
        <taxon>Pseudomonadati</taxon>
        <taxon>Pseudomonadota</taxon>
        <taxon>Gammaproteobacteria</taxon>
        <taxon>OMG group</taxon>
        <taxon>OM182 clade</taxon>
    </lineage>
</organism>
<evidence type="ECO:0000259" key="15">
    <source>
        <dbReference type="Pfam" id="PF10458"/>
    </source>
</evidence>
<evidence type="ECO:0000256" key="6">
    <source>
        <dbReference type="ARBA" id="ARBA00022840"/>
    </source>
</evidence>
<dbReference type="InterPro" id="IPR001412">
    <property type="entry name" value="aa-tRNA-synth_I_CS"/>
</dbReference>
<dbReference type="PRINTS" id="PR00986">
    <property type="entry name" value="TRNASYNTHVAL"/>
</dbReference>
<evidence type="ECO:0000256" key="2">
    <source>
        <dbReference type="ARBA" id="ARBA00011245"/>
    </source>
</evidence>
<dbReference type="CDD" id="cd00817">
    <property type="entry name" value="ValRS_core"/>
    <property type="match status" value="1"/>
</dbReference>
<feature type="domain" description="Methionyl/Valyl/Leucyl/Isoleucyl-tRNA synthetase anticodon-binding" evidence="14">
    <location>
        <begin position="640"/>
        <end position="792"/>
    </location>
</feature>
<dbReference type="PANTHER" id="PTHR11946">
    <property type="entry name" value="VALYL-TRNA SYNTHETASES"/>
    <property type="match status" value="1"/>
</dbReference>
<evidence type="ECO:0000256" key="8">
    <source>
        <dbReference type="ARBA" id="ARBA00023054"/>
    </source>
</evidence>
<evidence type="ECO:0000256" key="4">
    <source>
        <dbReference type="ARBA" id="ARBA00022598"/>
    </source>
</evidence>
<evidence type="ECO:0000256" key="10">
    <source>
        <dbReference type="ARBA" id="ARBA00047552"/>
    </source>
</evidence>
<keyword evidence="6 12" id="KW-0067">ATP-binding</keyword>
<dbReference type="PROSITE" id="PS00178">
    <property type="entry name" value="AA_TRNA_LIGASE_I"/>
    <property type="match status" value="1"/>
</dbReference>
<gene>
    <name evidence="12" type="primary">valS</name>
    <name evidence="16" type="ORF">EVA68_04705</name>
</gene>
<comment type="similarity">
    <text evidence="11 12">Belongs to the class-I aminoacyl-tRNA synthetase family. ValS type 1 subfamily.</text>
</comment>
<evidence type="ECO:0000256" key="12">
    <source>
        <dbReference type="HAMAP-Rule" id="MF_02004"/>
    </source>
</evidence>
<dbReference type="Gene3D" id="3.90.740.10">
    <property type="entry name" value="Valyl/Leucyl/Isoleucyl-tRNA synthetase, editing domain"/>
    <property type="match status" value="1"/>
</dbReference>
<comment type="function">
    <text evidence="12">Catalyzes the attachment of valine to tRNA(Val). As ValRS can inadvertently accommodate and process structurally similar amino acids such as threonine, to avoid such errors, it has a 'posttransfer' editing activity that hydrolyzes mischarged Thr-tRNA(Val) in a tRNA-dependent manner.</text>
</comment>
<dbReference type="InterPro" id="IPR014729">
    <property type="entry name" value="Rossmann-like_a/b/a_fold"/>
</dbReference>
<dbReference type="InterPro" id="IPR002300">
    <property type="entry name" value="aa-tRNA-synth_Ia"/>
</dbReference>
<evidence type="ECO:0000256" key="1">
    <source>
        <dbReference type="ARBA" id="ARBA00004496"/>
    </source>
</evidence>
<dbReference type="Proteomes" id="UP000316199">
    <property type="component" value="Unassembled WGS sequence"/>
</dbReference>
<comment type="caution">
    <text evidence="16">The sequence shown here is derived from an EMBL/GenBank/DDBJ whole genome shotgun (WGS) entry which is preliminary data.</text>
</comment>
<dbReference type="FunFam" id="3.40.50.620:FF:000032">
    <property type="entry name" value="Valine--tRNA ligase"/>
    <property type="match status" value="1"/>
</dbReference>
<dbReference type="NCBIfam" id="NF004349">
    <property type="entry name" value="PRK05729.1"/>
    <property type="match status" value="1"/>
</dbReference>
<comment type="caution">
    <text evidence="12">Lacks conserved residue(s) required for the propagation of feature annotation.</text>
</comment>
<dbReference type="InterPro" id="IPR009080">
    <property type="entry name" value="tRNAsynth_Ia_anticodon-bd"/>
</dbReference>
<keyword evidence="8 12" id="KW-0175">Coiled coil</keyword>
<dbReference type="InterPro" id="IPR009008">
    <property type="entry name" value="Val/Leu/Ile-tRNA-synth_edit"/>
</dbReference>
<keyword evidence="3 12" id="KW-0963">Cytoplasm</keyword>
<dbReference type="SUPFAM" id="SSF47323">
    <property type="entry name" value="Anticodon-binding domain of a subclass of class I aminoacyl-tRNA synthetases"/>
    <property type="match status" value="1"/>
</dbReference>
<dbReference type="InterPro" id="IPR019499">
    <property type="entry name" value="Val-tRNA_synth_tRNA-bd"/>
</dbReference>
<evidence type="ECO:0000256" key="7">
    <source>
        <dbReference type="ARBA" id="ARBA00022917"/>
    </source>
</evidence>
<dbReference type="PANTHER" id="PTHR11946:SF93">
    <property type="entry name" value="VALINE--TRNA LIGASE, CHLOROPLASTIC_MITOCHONDRIAL 2"/>
    <property type="match status" value="1"/>
</dbReference>
<dbReference type="Pfam" id="PF08264">
    <property type="entry name" value="Anticodon_1"/>
    <property type="match status" value="1"/>
</dbReference>
<dbReference type="AlphaFoldDB" id="A0A520S1G8"/>
<dbReference type="Gene3D" id="3.40.50.620">
    <property type="entry name" value="HUPs"/>
    <property type="match status" value="2"/>
</dbReference>
<dbReference type="InterPro" id="IPR037118">
    <property type="entry name" value="Val-tRNA_synth_C_sf"/>
</dbReference>
<dbReference type="InterPro" id="IPR002303">
    <property type="entry name" value="Valyl-tRNA_ligase"/>
</dbReference>
<dbReference type="EC" id="6.1.1.9" evidence="12"/>
<evidence type="ECO:0000313" key="17">
    <source>
        <dbReference type="Proteomes" id="UP000316199"/>
    </source>
</evidence>
<dbReference type="GO" id="GO:0005524">
    <property type="term" value="F:ATP binding"/>
    <property type="evidence" value="ECO:0007669"/>
    <property type="project" value="UniProtKB-UniRule"/>
</dbReference>
<dbReference type="HAMAP" id="MF_02004">
    <property type="entry name" value="Val_tRNA_synth_type1"/>
    <property type="match status" value="1"/>
</dbReference>
<accession>A0A520S1G8</accession>
<evidence type="ECO:0000313" key="16">
    <source>
        <dbReference type="EMBL" id="RZO76281.1"/>
    </source>
</evidence>
<dbReference type="EMBL" id="SHAG01000014">
    <property type="protein sequence ID" value="RZO76281.1"/>
    <property type="molecule type" value="Genomic_DNA"/>
</dbReference>
<evidence type="ECO:0000256" key="9">
    <source>
        <dbReference type="ARBA" id="ARBA00023146"/>
    </source>
</evidence>
<dbReference type="FunFam" id="3.90.740.10:FF:000005">
    <property type="entry name" value="Valine--tRNA ligase, mitochondrial"/>
    <property type="match status" value="1"/>
</dbReference>
<proteinExistence type="inferred from homology"/>
<dbReference type="GO" id="GO:0005829">
    <property type="term" value="C:cytosol"/>
    <property type="evidence" value="ECO:0007669"/>
    <property type="project" value="TreeGrafter"/>
</dbReference>
<dbReference type="FunFam" id="3.40.50.620:FF:000098">
    <property type="entry name" value="Valine--tRNA ligase"/>
    <property type="match status" value="1"/>
</dbReference>
<protein>
    <recommendedName>
        <fullName evidence="12">Valine--tRNA ligase</fullName>
        <ecNumber evidence="12">6.1.1.9</ecNumber>
    </recommendedName>
    <alternativeName>
        <fullName evidence="12">Valyl-tRNA synthetase</fullName>
        <shortName evidence="12">ValRS</shortName>
    </alternativeName>
</protein>
<evidence type="ECO:0000256" key="3">
    <source>
        <dbReference type="ARBA" id="ARBA00022490"/>
    </source>
</evidence>
<dbReference type="InterPro" id="IPR013155">
    <property type="entry name" value="M/V/L/I-tRNA-synth_anticd-bd"/>
</dbReference>
<dbReference type="GO" id="GO:0002161">
    <property type="term" value="F:aminoacyl-tRNA deacylase activity"/>
    <property type="evidence" value="ECO:0007669"/>
    <property type="project" value="InterPro"/>
</dbReference>
<feature type="domain" description="Valyl-tRNA synthetase tRNA-binding arm" evidence="15">
    <location>
        <begin position="856"/>
        <end position="916"/>
    </location>
</feature>
<keyword evidence="4 12" id="KW-0436">Ligase</keyword>
<dbReference type="InterPro" id="IPR033705">
    <property type="entry name" value="Anticodon_Ia_Val"/>
</dbReference>